<dbReference type="InterPro" id="IPR024361">
    <property type="entry name" value="BACON"/>
</dbReference>
<dbReference type="CDD" id="cd14948">
    <property type="entry name" value="BACON"/>
    <property type="match status" value="2"/>
</dbReference>
<evidence type="ECO:0000313" key="3">
    <source>
        <dbReference type="Proteomes" id="UP000033423"/>
    </source>
</evidence>
<name>A0A0F3GSG0_9BACT</name>
<dbReference type="InterPro" id="IPR013783">
    <property type="entry name" value="Ig-like_fold"/>
</dbReference>
<evidence type="ECO:0000313" key="2">
    <source>
        <dbReference type="EMBL" id="KJU84859.1"/>
    </source>
</evidence>
<dbReference type="Proteomes" id="UP000033423">
    <property type="component" value="Unassembled WGS sequence"/>
</dbReference>
<protein>
    <recommendedName>
        <fullName evidence="1">BACON domain-containing protein</fullName>
    </recommendedName>
</protein>
<dbReference type="Gene3D" id="2.60.40.10">
    <property type="entry name" value="Immunoglobulins"/>
    <property type="match status" value="2"/>
</dbReference>
<feature type="domain" description="BACON" evidence="1">
    <location>
        <begin position="678"/>
        <end position="729"/>
    </location>
</feature>
<dbReference type="EMBL" id="LACI01001267">
    <property type="protein sequence ID" value="KJU84859.1"/>
    <property type="molecule type" value="Genomic_DNA"/>
</dbReference>
<keyword evidence="3" id="KW-1185">Reference proteome</keyword>
<sequence length="1031" mass="110445">MFRRDSNRKEKRISLVVGLLVCAVIFMSQVEVAANSSNSYTIKLNSGWNLISLPLQTEGVSISSVFSGINGSYSQVWSYQNGSWKMYDPQNAGLSDFSIVTHGPGYMIYMKQGGSITITGSSAYSNAVKLSKGWNLVGFSSPQALSVTNALPSVIDKVKVVWSYQSGSWKMYDPKNAGMSDFNTFVPGQGYWIEVSEDCTWELPRFTNLTQDEFSARTGVSLSSDKFKFVGAVTIDKESGDFNDPVNLSLQDTSGLSDNDLILVARVIDDANGDGKADLVLVDVTSPSKLKSVRNVVGRAPGSGLSGITQGGNYVFSKALSPIGFIQGTVVDKNDSTVNEVLIESSPSAGTGVFSDVSGKFILPVPLTSTNSIQRVSIGNFDGTFTAIYRGSQLGQSPLNVSMSYYSTFEWKNPFKLPDYQKPDPDPNCKELPEDKALKTAKKITDLLKNAIKLSAKLTIKDVPMDPEVLNLKKGEVGKVTVNASSLVDPGNTYSPSYSFDFATDPVGDITGTKGSVSCTIDGIKTQVYKVCLETEDANIASLSGDSCSEITFENSKPTFGIRGENKGTTQVKGSALSIGIKTTGKCSVSISYSKDGQNKPCSTEVVIDSQGGPIKIDGQMTFDVTSEMILGVIKPTKITVEDCAFTINPTSKSFKSTGGSDYVAVTVDNADNKVCKWTASSSADWITVKTPSGTGNGTVTYAVSENPNIDKRTGTIVIAEKTFTVTQDGCSCTINPTNKSFKSTGGSDNVGVTADNKVCKWTASSNDGWITVNTPSGTGNGTVAYNVSENTSEKERTGTITIAGQTFTVTQEKKGETGVRNKGKSVSYMIVNVEGVKEGNCHDYSDYTTGVADDCIGVLPVNITWSGTDNVCMSNVGVRIDIGATTGYVSVSGASMSGASQDPYCIPYYSSYAYLGTAFDFDSECIILKIDTNTVASNNTYPTGIYYSRRLGYGTRQIFYGKLDKPHYEFKIMNPKTITGGFGGDYEEILINPIALEISGGYSNPQIGEEKVSTITYSIEEVNDAKKCAQ</sequence>
<dbReference type="Pfam" id="PF13004">
    <property type="entry name" value="BACON"/>
    <property type="match status" value="2"/>
</dbReference>
<comment type="caution">
    <text evidence="2">The sequence shown here is derived from an EMBL/GenBank/DDBJ whole genome shotgun (WGS) entry which is preliminary data.</text>
</comment>
<feature type="domain" description="BACON" evidence="1">
    <location>
        <begin position="762"/>
        <end position="813"/>
    </location>
</feature>
<accession>A0A0F3GSG0</accession>
<reference evidence="2 3" key="1">
    <citation type="submission" date="2015-02" db="EMBL/GenBank/DDBJ databases">
        <title>Single-cell genomics of uncultivated deep-branching MTB reveals a conserved set of magnetosome genes.</title>
        <authorList>
            <person name="Kolinko S."/>
            <person name="Richter M."/>
            <person name="Glockner F.O."/>
            <person name="Brachmann A."/>
            <person name="Schuler D."/>
        </authorList>
    </citation>
    <scope>NUCLEOTIDE SEQUENCE [LARGE SCALE GENOMIC DNA]</scope>
    <source>
        <strain evidence="2">TM-1</strain>
    </source>
</reference>
<proteinExistence type="predicted"/>
<dbReference type="AlphaFoldDB" id="A0A0F3GSG0"/>
<gene>
    <name evidence="2" type="ORF">MBAV_002946</name>
</gene>
<organism evidence="2 3">
    <name type="scientific">Candidatus Magnetobacterium bavaricum</name>
    <dbReference type="NCBI Taxonomy" id="29290"/>
    <lineage>
        <taxon>Bacteria</taxon>
        <taxon>Pseudomonadati</taxon>
        <taxon>Nitrospirota</taxon>
        <taxon>Thermodesulfovibrionia</taxon>
        <taxon>Thermodesulfovibrionales</taxon>
        <taxon>Candidatus Magnetobacteriaceae</taxon>
        <taxon>Candidatus Magnetobacterium</taxon>
    </lineage>
</organism>
<evidence type="ECO:0000259" key="1">
    <source>
        <dbReference type="Pfam" id="PF13004"/>
    </source>
</evidence>